<evidence type="ECO:0000313" key="4">
    <source>
        <dbReference type="Proteomes" id="UP000029091"/>
    </source>
</evidence>
<comment type="caution">
    <text evidence="3">The sequence shown here is derived from an EMBL/GenBank/DDBJ whole genome shotgun (WGS) entry which is preliminary data.</text>
</comment>
<protein>
    <submittedName>
        <fullName evidence="3">N6-adenine-specific methylase</fullName>
    </submittedName>
</protein>
<evidence type="ECO:0000259" key="2">
    <source>
        <dbReference type="Pfam" id="PF22013"/>
    </source>
</evidence>
<keyword evidence="3" id="KW-0489">Methyltransferase</keyword>
<dbReference type="EMBL" id="JGZQ01000008">
    <property type="protein sequence ID" value="KFI96210.1"/>
    <property type="molecule type" value="Genomic_DNA"/>
</dbReference>
<dbReference type="AlphaFoldDB" id="A0A087DL10"/>
<dbReference type="RefSeq" id="WP_033499627.1">
    <property type="nucleotide sequence ID" value="NZ_JDUX01000003.1"/>
</dbReference>
<dbReference type="Pfam" id="PF18096">
    <property type="entry name" value="Thump_like"/>
    <property type="match status" value="1"/>
</dbReference>
<dbReference type="Proteomes" id="UP000029091">
    <property type="component" value="Unassembled WGS sequence"/>
</dbReference>
<dbReference type="InterPro" id="IPR054168">
    <property type="entry name" value="PG_1098_Fer"/>
</dbReference>
<proteinExistence type="predicted"/>
<dbReference type="InterPro" id="IPR041497">
    <property type="entry name" value="Thump-like"/>
</dbReference>
<dbReference type="GO" id="GO:0032259">
    <property type="term" value="P:methylation"/>
    <property type="evidence" value="ECO:0007669"/>
    <property type="project" value="UniProtKB-KW"/>
</dbReference>
<name>A0A087DL10_BIFAD</name>
<dbReference type="Pfam" id="PF22013">
    <property type="entry name" value="PG_1098_Fer"/>
    <property type="match status" value="1"/>
</dbReference>
<feature type="domain" description="THUMP-like" evidence="1">
    <location>
        <begin position="350"/>
        <end position="419"/>
    </location>
</feature>
<evidence type="ECO:0000313" key="3">
    <source>
        <dbReference type="EMBL" id="KFI96210.1"/>
    </source>
</evidence>
<gene>
    <name evidence="3" type="ORF">BSTER_0042</name>
</gene>
<organism evidence="3 4">
    <name type="scientific">Bifidobacterium adolescentis JCM 15918</name>
    <dbReference type="NCBI Taxonomy" id="1437612"/>
    <lineage>
        <taxon>Bacteria</taxon>
        <taxon>Bacillati</taxon>
        <taxon>Actinomycetota</taxon>
        <taxon>Actinomycetes</taxon>
        <taxon>Bifidobacteriales</taxon>
        <taxon>Bifidobacteriaceae</taxon>
        <taxon>Bifidobacterium</taxon>
    </lineage>
</organism>
<reference evidence="3 4" key="1">
    <citation type="submission" date="2014-03" db="EMBL/GenBank/DDBJ databases">
        <title>Genomics of Bifidobacteria.</title>
        <authorList>
            <person name="Ventura M."/>
            <person name="Milani C."/>
            <person name="Lugli G.A."/>
        </authorList>
    </citation>
    <scope>NUCLEOTIDE SEQUENCE [LARGE SCALE GENOMIC DNA]</scope>
    <source>
        <strain evidence="4">JCM 15918</strain>
    </source>
</reference>
<keyword evidence="3" id="KW-0808">Transferase</keyword>
<dbReference type="InterPro" id="IPR029063">
    <property type="entry name" value="SAM-dependent_MTases_sf"/>
</dbReference>
<accession>A0A087DL10</accession>
<dbReference type="Gene3D" id="3.40.50.150">
    <property type="entry name" value="Vaccinia Virus protein VP39"/>
    <property type="match status" value="1"/>
</dbReference>
<feature type="domain" description="PG-1098 ferredoxin-like" evidence="2">
    <location>
        <begin position="306"/>
        <end position="349"/>
    </location>
</feature>
<sequence>MSDGPLLNDVTRAFAEAHRNEDVRDLALKTKRTADLDLPAALDQIAGWQIARNKLPQWAACADIVYPAHISMEQCSSQFTAQYKAGIARRLLRSLPQSAGQTANDATMTDLTGGFGVDFSYLARGFGHATYVERQSHLCELAAHNMAALGLTQAQVVCGDGVEYLRAMEPAQLIYIDPARRDEHGARTYAIEDCTPDVLALRDLLLAKARYVMIKLSPMLDWRKAVDDFAGTVAEVHIVSTGNECKELLLVLDGKAAGATSDVAAADTRAPHVYCVNDDQRLDYDAAAYTRGLRIGDAPLPHELRYLYEPNASIMKAGCFDVVEARFGAVQIGPSSHLFVSDEPVDGFPGRGFAIETIGGMGKKELKRLLSGLDRANIAVRNFPLTAPQLRKKLKLADGGDAYLFGTTMQGGDHVLIRTAKISR</sequence>
<dbReference type="SUPFAM" id="SSF53335">
    <property type="entry name" value="S-adenosyl-L-methionine-dependent methyltransferases"/>
    <property type="match status" value="1"/>
</dbReference>
<dbReference type="Gene3D" id="1.10.10.1110">
    <property type="entry name" value="Methyltransferase PG1098, N-terminal domain"/>
    <property type="match status" value="1"/>
</dbReference>
<dbReference type="GO" id="GO:0008168">
    <property type="term" value="F:methyltransferase activity"/>
    <property type="evidence" value="ECO:0007669"/>
    <property type="project" value="UniProtKB-KW"/>
</dbReference>
<evidence type="ECO:0000259" key="1">
    <source>
        <dbReference type="Pfam" id="PF18096"/>
    </source>
</evidence>